<dbReference type="Pfam" id="PF11951">
    <property type="entry name" value="Fungal_trans_2"/>
    <property type="match status" value="1"/>
</dbReference>
<reference evidence="3" key="1">
    <citation type="submission" date="2007-04" db="EMBL/GenBank/DDBJ databases">
        <authorList>
            <consortium name="The Broad Institute Genome Sequencing Platform"/>
            <person name="Birren B."/>
            <person name="Lander E."/>
            <person name="Galagan J."/>
            <person name="Nusbaum C."/>
            <person name="Devon K."/>
            <person name="Ma L.-J."/>
            <person name="Jaffe D."/>
            <person name="Butler J."/>
            <person name="Alvarez P."/>
            <person name="Gnerre S."/>
            <person name="Grabherr M."/>
            <person name="Kleber M."/>
            <person name="Mauceli E."/>
            <person name="Brockman W."/>
            <person name="MacCallum I.A."/>
            <person name="Young S."/>
            <person name="LaButti K."/>
            <person name="DeCaprio D."/>
            <person name="Crawford M."/>
            <person name="Koehrsen M."/>
            <person name="Engels R."/>
            <person name="Montgomery P."/>
            <person name="Pearson M."/>
            <person name="Howarth C."/>
            <person name="Larson L."/>
            <person name="White J."/>
            <person name="O'Leary S."/>
            <person name="Kodira C."/>
            <person name="Zeng Q."/>
            <person name="Yandava C."/>
            <person name="Alvarado L."/>
            <person name="Kistler C."/>
            <person name="Shim W.-B."/>
            <person name="Kang S."/>
            <person name="Woloshuk C."/>
        </authorList>
    </citation>
    <scope>NUCLEOTIDE SEQUENCE</scope>
    <source>
        <strain evidence="3">4287</strain>
    </source>
</reference>
<dbReference type="OrthoDB" id="5081497at2759"/>
<evidence type="ECO:0000313" key="3">
    <source>
        <dbReference type="EMBL" id="KNB17835.1"/>
    </source>
</evidence>
<dbReference type="KEGG" id="fox:FOXG_15575"/>
<dbReference type="GeneID" id="28957003"/>
<dbReference type="AlphaFoldDB" id="A0A0J9W4M4"/>
<dbReference type="RefSeq" id="XP_018256394.1">
    <property type="nucleotide sequence ID" value="XM_018396112.1"/>
</dbReference>
<organism evidence="3 5">
    <name type="scientific">Fusarium oxysporum f. sp. lycopersici (strain 4287 / CBS 123668 / FGSC 9935 / NRRL 34936)</name>
    <name type="common">Fusarium vascular wilt of tomato</name>
    <dbReference type="NCBI Taxonomy" id="426428"/>
    <lineage>
        <taxon>Eukaryota</taxon>
        <taxon>Fungi</taxon>
        <taxon>Dikarya</taxon>
        <taxon>Ascomycota</taxon>
        <taxon>Pezizomycotina</taxon>
        <taxon>Sordariomycetes</taxon>
        <taxon>Hypocreomycetidae</taxon>
        <taxon>Hypocreales</taxon>
        <taxon>Nectriaceae</taxon>
        <taxon>Fusarium</taxon>
        <taxon>Fusarium oxysporum species complex</taxon>
    </lineage>
</organism>
<dbReference type="RefSeq" id="XP_018255880.1">
    <property type="nucleotide sequence ID" value="XM_018395667.1"/>
</dbReference>
<reference evidence="3" key="2">
    <citation type="journal article" date="2010" name="Nature">
        <title>Comparative genomics reveals mobile pathogenicity chromosomes in Fusarium.</title>
        <authorList>
            <person name="Ma L.J."/>
            <person name="van der Does H.C."/>
            <person name="Borkovich K.A."/>
            <person name="Coleman J.J."/>
            <person name="Daboussi M.J."/>
            <person name="Di Pietro A."/>
            <person name="Dufresne M."/>
            <person name="Freitag M."/>
            <person name="Grabherr M."/>
            <person name="Henrissat B."/>
            <person name="Houterman P.M."/>
            <person name="Kang S."/>
            <person name="Shim W.B."/>
            <person name="Woloshuk C."/>
            <person name="Xie X."/>
            <person name="Xu J.R."/>
            <person name="Antoniw J."/>
            <person name="Baker S.E."/>
            <person name="Bluhm B.H."/>
            <person name="Breakspear A."/>
            <person name="Brown D.W."/>
            <person name="Butchko R.A."/>
            <person name="Chapman S."/>
            <person name="Coulson R."/>
            <person name="Coutinho P.M."/>
            <person name="Danchin E.G."/>
            <person name="Diener A."/>
            <person name="Gale L.R."/>
            <person name="Gardiner D.M."/>
            <person name="Goff S."/>
            <person name="Hammond-Kosack K.E."/>
            <person name="Hilburn K."/>
            <person name="Hua-Van A."/>
            <person name="Jonkers W."/>
            <person name="Kazan K."/>
            <person name="Kodira C.D."/>
            <person name="Koehrsen M."/>
            <person name="Kumar L."/>
            <person name="Lee Y.H."/>
            <person name="Li L."/>
            <person name="Manners J.M."/>
            <person name="Miranda-Saavedra D."/>
            <person name="Mukherjee M."/>
            <person name="Park G."/>
            <person name="Park J."/>
            <person name="Park S.Y."/>
            <person name="Proctor R.H."/>
            <person name="Regev A."/>
            <person name="Ruiz-Roldan M.C."/>
            <person name="Sain D."/>
            <person name="Sakthikumar S."/>
            <person name="Sykes S."/>
            <person name="Schwartz D.C."/>
            <person name="Turgeon B.G."/>
            <person name="Wapinski I."/>
            <person name="Yoder O."/>
            <person name="Young S."/>
            <person name="Zeng Q."/>
            <person name="Zhou S."/>
            <person name="Galagan J."/>
            <person name="Cuomo C.A."/>
            <person name="Kistler H.C."/>
            <person name="Rep M."/>
        </authorList>
    </citation>
    <scope>NUCLEOTIDE SEQUENCE [LARGE SCALE GENOMIC DNA]</scope>
    <source>
        <strain evidence="3">4287</strain>
    </source>
</reference>
<dbReference type="VEuPathDB" id="FungiDB:FOXG_16034"/>
<dbReference type="EMBL" id="DS231725">
    <property type="protein sequence ID" value="KNB18349.1"/>
    <property type="molecule type" value="Genomic_DNA"/>
</dbReference>
<comment type="subcellular location">
    <subcellularLocation>
        <location evidence="1">Nucleus</location>
    </subcellularLocation>
</comment>
<evidence type="ECO:0000313" key="4">
    <source>
        <dbReference type="EMBL" id="KNB18349.1"/>
    </source>
</evidence>
<dbReference type="EMBL" id="DS231723">
    <property type="protein sequence ID" value="KNB17835.1"/>
    <property type="molecule type" value="Genomic_DNA"/>
</dbReference>
<evidence type="ECO:0000313" key="5">
    <source>
        <dbReference type="Proteomes" id="UP000009097"/>
    </source>
</evidence>
<dbReference type="InterPro" id="IPR021858">
    <property type="entry name" value="Fun_TF"/>
</dbReference>
<dbReference type="GO" id="GO:0005634">
    <property type="term" value="C:nucleus"/>
    <property type="evidence" value="ECO:0007669"/>
    <property type="project" value="UniProtKB-SubCell"/>
</dbReference>
<name>A0A0J9W4M4_FUSO4</name>
<evidence type="ECO:0000256" key="2">
    <source>
        <dbReference type="ARBA" id="ARBA00023242"/>
    </source>
</evidence>
<sequence>MGLDQAGDSARSVTEERPAVVVAWPGLTFASGLRKMSSTIRAYPPQDQDDNVAVTLTEPQTRIGTCSALHVKGEGELILHGYFFTEFLPLITLTWMQDTPSRSCPEALRKSMLEHEDLKYSILACSAAHLHQSSNTQSLPAALEFYHRAVKEVQKSVRRVHEKGLQISDGLVMAVMCLIVYGVLSPDQDSTLSHLGAVVHMLKRRINYNAPNNLDDRPTTLLDLHALDSTLFHIFRVAVWHPNANRGFLVDTEFWSMAERLLKHANDAGTYSSLVLGFPTSFYKMILCMVQYAREPGCQSEKTLAGLETELNFYKAACENEPTNGSPFNTNLDFYSAQPSVAYAYRLCILVATLIPINPFLSKQDGTSDIFLGQEAPSIIQQAIALLCEASLEPEWYRCYLGCWPVFIFGFCVSGTEHVQVIRHDFETRLAVSSLQEYRRMLNALENFWAHPYVPESERLLSNNAGKMIHV</sequence>
<protein>
    <submittedName>
        <fullName evidence="3">Uncharacterized protein</fullName>
    </submittedName>
</protein>
<dbReference type="GeneID" id="28956608"/>
<dbReference type="KEGG" id="fox:FOXG_16034"/>
<gene>
    <name evidence="3" type="ORF">FOXG_15575</name>
    <name evidence="4" type="ORF">FOXG_16034</name>
</gene>
<dbReference type="PANTHER" id="PTHR37534">
    <property type="entry name" value="TRANSCRIPTIONAL ACTIVATOR PROTEIN UGA3"/>
    <property type="match status" value="1"/>
</dbReference>
<proteinExistence type="predicted"/>
<dbReference type="Proteomes" id="UP000009097">
    <property type="component" value="Unassembled WGS sequence"/>
</dbReference>
<dbReference type="PANTHER" id="PTHR37534:SF46">
    <property type="entry name" value="ZN(II)2CYS6 TRANSCRIPTION FACTOR (EUROFUNG)"/>
    <property type="match status" value="1"/>
</dbReference>
<evidence type="ECO:0000256" key="1">
    <source>
        <dbReference type="ARBA" id="ARBA00004123"/>
    </source>
</evidence>
<dbReference type="VEuPathDB" id="FungiDB:FOXG_15575"/>
<accession>A0A0J9W4M4</accession>
<keyword evidence="2" id="KW-0539">Nucleus</keyword>